<dbReference type="GO" id="GO:0000932">
    <property type="term" value="C:P-body"/>
    <property type="evidence" value="ECO:0007669"/>
    <property type="project" value="TreeGrafter"/>
</dbReference>
<keyword evidence="4" id="KW-0269">Exonuclease</keyword>
<reference evidence="4 5" key="1">
    <citation type="journal article" date="2021" name="MBio">
        <title>A New Model Trypanosomatid, Novymonas esmeraldas: Genomic Perception of Its 'Candidatus Pandoraea novymonadis' Endosymbiont.</title>
        <authorList>
            <person name="Zakharova A."/>
            <person name="Saura A."/>
            <person name="Butenko A."/>
            <person name="Podesvova L."/>
            <person name="Warmusova S."/>
            <person name="Kostygov A.Y."/>
            <person name="Nenarokova A."/>
            <person name="Lukes J."/>
            <person name="Opperdoes F.R."/>
            <person name="Yurchenko V."/>
        </authorList>
    </citation>
    <scope>NUCLEOTIDE SEQUENCE [LARGE SCALE GENOMIC DNA]</scope>
    <source>
        <strain evidence="4 5">E262AT.01</strain>
    </source>
</reference>
<evidence type="ECO:0000256" key="1">
    <source>
        <dbReference type="RuleBase" id="RU003901"/>
    </source>
</evidence>
<keyword evidence="4" id="KW-0378">Hydrolase</keyword>
<dbReference type="InterPro" id="IPR050180">
    <property type="entry name" value="RNR_Ribonuclease"/>
</dbReference>
<keyword evidence="4" id="KW-0540">Nuclease</keyword>
<keyword evidence="5" id="KW-1185">Reference proteome</keyword>
<feature type="domain" description="RNB" evidence="3">
    <location>
        <begin position="309"/>
        <end position="670"/>
    </location>
</feature>
<dbReference type="SUPFAM" id="SSF50249">
    <property type="entry name" value="Nucleic acid-binding proteins"/>
    <property type="match status" value="2"/>
</dbReference>
<dbReference type="SMART" id="SM00955">
    <property type="entry name" value="RNB"/>
    <property type="match status" value="1"/>
</dbReference>
<dbReference type="PANTHER" id="PTHR23355">
    <property type="entry name" value="RIBONUCLEASE"/>
    <property type="match status" value="1"/>
</dbReference>
<proteinExistence type="inferred from homology"/>
<feature type="region of interest" description="Disordered" evidence="2">
    <location>
        <begin position="844"/>
        <end position="883"/>
    </location>
</feature>
<evidence type="ECO:0000259" key="3">
    <source>
        <dbReference type="SMART" id="SM00955"/>
    </source>
</evidence>
<comment type="caution">
    <text evidence="4">The sequence shown here is derived from an EMBL/GenBank/DDBJ whole genome shotgun (WGS) entry which is preliminary data.</text>
</comment>
<evidence type="ECO:0000313" key="5">
    <source>
        <dbReference type="Proteomes" id="UP001430356"/>
    </source>
</evidence>
<evidence type="ECO:0000313" key="4">
    <source>
        <dbReference type="EMBL" id="KAK7201029.1"/>
    </source>
</evidence>
<evidence type="ECO:0000256" key="2">
    <source>
        <dbReference type="SAM" id="MobiDB-lite"/>
    </source>
</evidence>
<sequence length="952" mass="104136">MSTITFAYTLGSDPQLESRVRAGDVVIGRVHVFRNFSTNLCFVRSRRFPCDVVVNSAELRGAALHSDVVAVELLPVAQWQPAAKNTAAVGPRDGGDVEDDEKSAAETPAAMPSTLPDGRRIVQLIAPETAVEVAQHAPAEVAIATQIGAPAEYAWPSETRPIGRVVRLMQRSLPRLHVARIAENQVRPGEALQSDYYYRFRPFNLLYPQLAVQGRNIAPAYQASINSSLFSLELQQSETGLLLSAPRMPTVLLSTVGSFLGDSTSAAAATHAICTSCEVASEPFSAEAEACVPASCEIPSAAELAQSGRRDLRESEFVCTIDPATARDLDDALSIAPRADGGFHVGVHIADVSHFVQPGTALDDEARRRSTSTYLVDRVIPMLPSRLSEHYCSLNPGEDKFAFSALFEFDRHGHLISEAEKGEKCEWFGQSVIRSRCRLAYEQAQQILNDDDTVELDVARAAADLGISEEAARGKVKKSVKNLFRLASKLREQSIANGRLVVGNTRLAFHFDRNVVNSPPTSFFVQEQIQANWLVEEFMLLANQRVAQKIVQFIPNGAVLRRHKPPDSQKMRRLRAALEQRHLPFSGSSGQELQRALDRIKADHRDDFYTVCELLKYSLMAAEYIANDPTLNDIRSHFAVAAPWYTHFTSPIRRYCDLMAHRQLRVALELQRCMEEAAVEMPAAPDPAVDARPGDGLFDPAHVVDVDSLQTRAFFYPQSEVESIVTHANSCRLNARNAGNMSLEYFLCLYLLALQKRAREEPSLPQRLCTVATVVRMTEGSALLYSAELASGVEMGLSDARQRFTFRGMLVTGEGAAGTSGAAAEARGAGGAKEQPTAVKAKARARKKGGKSELQQLESNSKGAPSAVKQNGRPRRPDAPLTTAAHISWGPHPETGVEATEVLGLFSEFVALLEVTSKQGRLSLDMLLLPPWERAAARAACPKVPTTLVEKD</sequence>
<dbReference type="Pfam" id="PF00773">
    <property type="entry name" value="RNB"/>
    <property type="match status" value="1"/>
</dbReference>
<name>A0AAW0F732_9TRYP</name>
<comment type="similarity">
    <text evidence="1">Belongs to the RNR ribonuclease family.</text>
</comment>
<dbReference type="PROSITE" id="PS01175">
    <property type="entry name" value="RIBONUCLEASE_II"/>
    <property type="match status" value="1"/>
</dbReference>
<feature type="region of interest" description="Disordered" evidence="2">
    <location>
        <begin position="84"/>
        <end position="112"/>
    </location>
</feature>
<accession>A0AAW0F732</accession>
<dbReference type="Proteomes" id="UP001430356">
    <property type="component" value="Unassembled WGS sequence"/>
</dbReference>
<dbReference type="Gene3D" id="2.40.50.690">
    <property type="match status" value="1"/>
</dbReference>
<dbReference type="InterPro" id="IPR001900">
    <property type="entry name" value="RNase_II/R"/>
</dbReference>
<dbReference type="AlphaFoldDB" id="A0AAW0F732"/>
<dbReference type="InterPro" id="IPR012340">
    <property type="entry name" value="NA-bd_OB-fold"/>
</dbReference>
<dbReference type="InterPro" id="IPR022966">
    <property type="entry name" value="RNase_II/R_CS"/>
</dbReference>
<protein>
    <submittedName>
        <fullName evidence="4">DIS3-like exonuclease</fullName>
    </submittedName>
</protein>
<dbReference type="GO" id="GO:0006402">
    <property type="term" value="P:mRNA catabolic process"/>
    <property type="evidence" value="ECO:0007669"/>
    <property type="project" value="TreeGrafter"/>
</dbReference>
<dbReference type="GO" id="GO:0000175">
    <property type="term" value="F:3'-5'-RNA exonuclease activity"/>
    <property type="evidence" value="ECO:0007669"/>
    <property type="project" value="TreeGrafter"/>
</dbReference>
<dbReference type="PANTHER" id="PTHR23355:SF9">
    <property type="entry name" value="DIS3-LIKE EXONUCLEASE 2"/>
    <property type="match status" value="1"/>
</dbReference>
<organism evidence="4 5">
    <name type="scientific">Novymonas esmeraldas</name>
    <dbReference type="NCBI Taxonomy" id="1808958"/>
    <lineage>
        <taxon>Eukaryota</taxon>
        <taxon>Discoba</taxon>
        <taxon>Euglenozoa</taxon>
        <taxon>Kinetoplastea</taxon>
        <taxon>Metakinetoplastina</taxon>
        <taxon>Trypanosomatida</taxon>
        <taxon>Trypanosomatidae</taxon>
        <taxon>Novymonas</taxon>
    </lineage>
</organism>
<dbReference type="EMBL" id="JAECZO010000010">
    <property type="protein sequence ID" value="KAK7201029.1"/>
    <property type="molecule type" value="Genomic_DNA"/>
</dbReference>
<feature type="compositionally biased region" description="Polar residues" evidence="2">
    <location>
        <begin position="853"/>
        <end position="863"/>
    </location>
</feature>
<gene>
    <name evidence="4" type="ORF">NESM_000162700</name>
</gene>
<dbReference type="GO" id="GO:0003723">
    <property type="term" value="F:RNA binding"/>
    <property type="evidence" value="ECO:0007669"/>
    <property type="project" value="InterPro"/>
</dbReference>